<evidence type="ECO:0000259" key="2">
    <source>
        <dbReference type="PROSITE" id="PS51164"/>
    </source>
</evidence>
<sequence>MGQCGGFNYNGIKICQDWLTCVKDTDWYFQCKKIEKSTNKPLPNNTASISPTMSTTKTSFFSTKTSTLTFFNSNNGSTLMQTSSSLTSNNIILTSITKSVYKTEVAIYGQCGGIDYSGSIVCDSSSICVYSNPYYSQCLPKPNEPNKINEWGQCGGLNYNGIKICQDWLT</sequence>
<dbReference type="Pfam" id="PF00734">
    <property type="entry name" value="CBM_1"/>
    <property type="match status" value="3"/>
</dbReference>
<dbReference type="SUPFAM" id="SSF57180">
    <property type="entry name" value="Cellulose-binding domain"/>
    <property type="match status" value="3"/>
</dbReference>
<evidence type="ECO:0000313" key="3">
    <source>
        <dbReference type="EMBL" id="CAF1121457.1"/>
    </source>
</evidence>
<keyword evidence="1" id="KW-0732">Signal</keyword>
<name>A0A814QNI8_9BILA</name>
<dbReference type="OrthoDB" id="10053712at2759"/>
<feature type="domain" description="CBM1" evidence="2">
    <location>
        <begin position="103"/>
        <end position="139"/>
    </location>
</feature>
<comment type="caution">
    <text evidence="3">The sequence shown here is derived from an EMBL/GenBank/DDBJ whole genome shotgun (WGS) entry which is preliminary data.</text>
</comment>
<proteinExistence type="predicted"/>
<dbReference type="PROSITE" id="PS51164">
    <property type="entry name" value="CBM1_2"/>
    <property type="match status" value="2"/>
</dbReference>
<feature type="non-terminal residue" evidence="3">
    <location>
        <position position="1"/>
    </location>
</feature>
<dbReference type="GO" id="GO:0005576">
    <property type="term" value="C:extracellular region"/>
    <property type="evidence" value="ECO:0007669"/>
    <property type="project" value="InterPro"/>
</dbReference>
<dbReference type="GO" id="GO:0030248">
    <property type="term" value="F:cellulose binding"/>
    <property type="evidence" value="ECO:0007669"/>
    <property type="project" value="InterPro"/>
</dbReference>
<dbReference type="EMBL" id="CAJNOC010008850">
    <property type="protein sequence ID" value="CAF1121457.1"/>
    <property type="molecule type" value="Genomic_DNA"/>
</dbReference>
<organism evidence="3 4">
    <name type="scientific">Brachionus calyciflorus</name>
    <dbReference type="NCBI Taxonomy" id="104777"/>
    <lineage>
        <taxon>Eukaryota</taxon>
        <taxon>Metazoa</taxon>
        <taxon>Spiralia</taxon>
        <taxon>Gnathifera</taxon>
        <taxon>Rotifera</taxon>
        <taxon>Eurotatoria</taxon>
        <taxon>Monogononta</taxon>
        <taxon>Pseudotrocha</taxon>
        <taxon>Ploima</taxon>
        <taxon>Brachionidae</taxon>
        <taxon>Brachionus</taxon>
    </lineage>
</organism>
<gene>
    <name evidence="3" type="ORF">OXX778_LOCUS22060</name>
</gene>
<dbReference type="Proteomes" id="UP000663879">
    <property type="component" value="Unassembled WGS sequence"/>
</dbReference>
<evidence type="ECO:0000313" key="4">
    <source>
        <dbReference type="Proteomes" id="UP000663879"/>
    </source>
</evidence>
<dbReference type="GO" id="GO:0005975">
    <property type="term" value="P:carbohydrate metabolic process"/>
    <property type="evidence" value="ECO:0007669"/>
    <property type="project" value="InterPro"/>
</dbReference>
<dbReference type="InterPro" id="IPR035971">
    <property type="entry name" value="CBD_sf"/>
</dbReference>
<dbReference type="PROSITE" id="PS00562">
    <property type="entry name" value="CBM1_1"/>
    <property type="match status" value="1"/>
</dbReference>
<dbReference type="SMART" id="SM00236">
    <property type="entry name" value="fCBD"/>
    <property type="match status" value="3"/>
</dbReference>
<keyword evidence="4" id="KW-1185">Reference proteome</keyword>
<dbReference type="InterPro" id="IPR000254">
    <property type="entry name" value="CBD"/>
</dbReference>
<reference evidence="3" key="1">
    <citation type="submission" date="2021-02" db="EMBL/GenBank/DDBJ databases">
        <authorList>
            <person name="Nowell W R."/>
        </authorList>
    </citation>
    <scope>NUCLEOTIDE SEQUENCE</scope>
    <source>
        <strain evidence="3">Ploen Becks lab</strain>
    </source>
</reference>
<protein>
    <recommendedName>
        <fullName evidence="2">CBM1 domain-containing protein</fullName>
    </recommendedName>
</protein>
<accession>A0A814QNI8</accession>
<evidence type="ECO:0000256" key="1">
    <source>
        <dbReference type="ARBA" id="ARBA00022729"/>
    </source>
</evidence>
<feature type="domain" description="CBM1" evidence="2">
    <location>
        <begin position="1"/>
        <end position="32"/>
    </location>
</feature>
<dbReference type="AlphaFoldDB" id="A0A814QNI8"/>